<feature type="transmembrane region" description="Helical" evidence="1">
    <location>
        <begin position="42"/>
        <end position="61"/>
    </location>
</feature>
<organism evidence="2 3">
    <name type="scientific">Postechiella marina</name>
    <dbReference type="NCBI Taxonomy" id="943941"/>
    <lineage>
        <taxon>Bacteria</taxon>
        <taxon>Pseudomonadati</taxon>
        <taxon>Bacteroidota</taxon>
        <taxon>Flavobacteriia</taxon>
        <taxon>Flavobacteriales</taxon>
        <taxon>Flavobacteriaceae</taxon>
        <taxon>Postechiella</taxon>
    </lineage>
</organism>
<sequence length="136" mass="15816">MKIYKSDKVRFIAGLILIIIIYTWYYLYIAENRDLDHIPTKIMHLIGLITTFAIYFIGTFHLGKLKDKWLSSLWHLVHISGLAIIVFIGLYHWLISEITLDTKHFARGVQEILISPVLYVAMGLINKSLNKKTNIE</sequence>
<keyword evidence="1" id="KW-0812">Transmembrane</keyword>
<dbReference type="EMBL" id="BAABCA010000001">
    <property type="protein sequence ID" value="GAA4231439.1"/>
    <property type="molecule type" value="Genomic_DNA"/>
</dbReference>
<evidence type="ECO:0008006" key="4">
    <source>
        <dbReference type="Google" id="ProtNLM"/>
    </source>
</evidence>
<dbReference type="Proteomes" id="UP001501496">
    <property type="component" value="Unassembled WGS sequence"/>
</dbReference>
<protein>
    <recommendedName>
        <fullName evidence="4">Transmembrane protein</fullName>
    </recommendedName>
</protein>
<comment type="caution">
    <text evidence="2">The sequence shown here is derived from an EMBL/GenBank/DDBJ whole genome shotgun (WGS) entry which is preliminary data.</text>
</comment>
<accession>A0ABP8C0E6</accession>
<evidence type="ECO:0000313" key="3">
    <source>
        <dbReference type="Proteomes" id="UP001501496"/>
    </source>
</evidence>
<feature type="transmembrane region" description="Helical" evidence="1">
    <location>
        <begin position="73"/>
        <end position="93"/>
    </location>
</feature>
<feature type="transmembrane region" description="Helical" evidence="1">
    <location>
        <begin position="12"/>
        <end position="30"/>
    </location>
</feature>
<keyword evidence="1" id="KW-0472">Membrane</keyword>
<keyword evidence="3" id="KW-1185">Reference proteome</keyword>
<keyword evidence="1" id="KW-1133">Transmembrane helix</keyword>
<evidence type="ECO:0000256" key="1">
    <source>
        <dbReference type="SAM" id="Phobius"/>
    </source>
</evidence>
<dbReference type="RefSeq" id="WP_344786385.1">
    <property type="nucleotide sequence ID" value="NZ_BAABCA010000001.1"/>
</dbReference>
<evidence type="ECO:0000313" key="2">
    <source>
        <dbReference type="EMBL" id="GAA4231439.1"/>
    </source>
</evidence>
<name>A0ABP8C0E6_9FLAO</name>
<proteinExistence type="predicted"/>
<reference evidence="3" key="1">
    <citation type="journal article" date="2019" name="Int. J. Syst. Evol. Microbiol.">
        <title>The Global Catalogue of Microorganisms (GCM) 10K type strain sequencing project: providing services to taxonomists for standard genome sequencing and annotation.</title>
        <authorList>
            <consortium name="The Broad Institute Genomics Platform"/>
            <consortium name="The Broad Institute Genome Sequencing Center for Infectious Disease"/>
            <person name="Wu L."/>
            <person name="Ma J."/>
        </authorList>
    </citation>
    <scope>NUCLEOTIDE SEQUENCE [LARGE SCALE GENOMIC DNA]</scope>
    <source>
        <strain evidence="3">JCM 17630</strain>
    </source>
</reference>
<gene>
    <name evidence="2" type="ORF">GCM10022291_03920</name>
</gene>